<dbReference type="InterPro" id="IPR011009">
    <property type="entry name" value="Kinase-like_dom_sf"/>
</dbReference>
<evidence type="ECO:0000313" key="3">
    <source>
        <dbReference type="Proteomes" id="UP000199060"/>
    </source>
</evidence>
<dbReference type="Pfam" id="PF01636">
    <property type="entry name" value="APH"/>
    <property type="match status" value="1"/>
</dbReference>
<keyword evidence="2" id="KW-0808">Transferase</keyword>
<protein>
    <submittedName>
        <fullName evidence="2">Predicted kinase, aminoglycoside phosphotransferase (APT) family</fullName>
    </submittedName>
</protein>
<feature type="domain" description="Aminoglycoside phosphotransferase" evidence="1">
    <location>
        <begin position="26"/>
        <end position="262"/>
    </location>
</feature>
<dbReference type="SUPFAM" id="SSF56112">
    <property type="entry name" value="Protein kinase-like (PK-like)"/>
    <property type="match status" value="1"/>
</dbReference>
<keyword evidence="2" id="KW-0418">Kinase</keyword>
<evidence type="ECO:0000313" key="2">
    <source>
        <dbReference type="EMBL" id="SDD51490.1"/>
    </source>
</evidence>
<dbReference type="OrthoDB" id="3806873at2"/>
<dbReference type="STRING" id="686796.SAMN04488104_103440"/>
<evidence type="ECO:0000259" key="1">
    <source>
        <dbReference type="Pfam" id="PF01636"/>
    </source>
</evidence>
<dbReference type="CDD" id="cd05154">
    <property type="entry name" value="ACAD10_11_N-like"/>
    <property type="match status" value="1"/>
</dbReference>
<dbReference type="Gene3D" id="3.90.1200.10">
    <property type="match status" value="1"/>
</dbReference>
<dbReference type="Proteomes" id="UP000199060">
    <property type="component" value="Unassembled WGS sequence"/>
</dbReference>
<sequence>MSVALDEVALKSRLREVLDWDPQQVEITALSGGYSNLTYLINSEKGKFALRRPPMGYKISTAHDMVREYSVLKALEQAGYSRSPQAVYLEQDENILGAPFFIMEFIEGQILRGNSPLAQKLVPEKYRILSQQAIVSLHELHKLELEDSKLIELGKPDGYVQRQVTGWANRYQNAKTDQIPALEKVAEWLKIHQPEHSETAFIHNDYKYDNLVLDLENGINIKAVLDWEMATVGDPLMDLGTSLAYWAQEDDPAVLKHFNASHFPGNLTRQEVINYYQSKSGKRLDQMVFYYVFGLFKVAVIAQQIYKRYQLGQAKDSRFAMLIEVVKAAGKLAETSIRTEKI</sequence>
<dbReference type="RefSeq" id="WP_087940506.1">
    <property type="nucleotide sequence ID" value="NZ_FNAC01000034.1"/>
</dbReference>
<dbReference type="PANTHER" id="PTHR47829:SF1">
    <property type="entry name" value="HAD FAMILY PHOSPHATASE"/>
    <property type="match status" value="1"/>
</dbReference>
<accession>A0A1G6VCQ5</accession>
<dbReference type="Gene3D" id="3.30.200.20">
    <property type="entry name" value="Phosphorylase Kinase, domain 1"/>
    <property type="match status" value="1"/>
</dbReference>
<dbReference type="GO" id="GO:0016301">
    <property type="term" value="F:kinase activity"/>
    <property type="evidence" value="ECO:0007669"/>
    <property type="project" value="UniProtKB-KW"/>
</dbReference>
<dbReference type="InterPro" id="IPR052898">
    <property type="entry name" value="ACAD10-like"/>
</dbReference>
<name>A0A1G6VCQ5_9BACT</name>
<keyword evidence="3" id="KW-1185">Reference proteome</keyword>
<gene>
    <name evidence="2" type="ORF">SAMN04488104_103440</name>
</gene>
<dbReference type="EMBL" id="FNAC01000034">
    <property type="protein sequence ID" value="SDD51490.1"/>
    <property type="molecule type" value="Genomic_DNA"/>
</dbReference>
<proteinExistence type="predicted"/>
<reference evidence="3" key="1">
    <citation type="submission" date="2016-10" db="EMBL/GenBank/DDBJ databases">
        <authorList>
            <person name="Varghese N."/>
            <person name="Submissions S."/>
        </authorList>
    </citation>
    <scope>NUCLEOTIDE SEQUENCE [LARGE SCALE GENOMIC DNA]</scope>
    <source>
        <strain evidence="3">DSM 23095</strain>
    </source>
</reference>
<dbReference type="InterPro" id="IPR041726">
    <property type="entry name" value="ACAD10_11_N"/>
</dbReference>
<organism evidence="2 3">
    <name type="scientific">Algoriphagus faecimaris</name>
    <dbReference type="NCBI Taxonomy" id="686796"/>
    <lineage>
        <taxon>Bacteria</taxon>
        <taxon>Pseudomonadati</taxon>
        <taxon>Bacteroidota</taxon>
        <taxon>Cytophagia</taxon>
        <taxon>Cytophagales</taxon>
        <taxon>Cyclobacteriaceae</taxon>
        <taxon>Algoriphagus</taxon>
    </lineage>
</organism>
<dbReference type="InterPro" id="IPR002575">
    <property type="entry name" value="Aminoglycoside_PTrfase"/>
</dbReference>
<dbReference type="PANTHER" id="PTHR47829">
    <property type="entry name" value="HYDROLASE, PUTATIVE (AFU_ORTHOLOGUE AFUA_1G12880)-RELATED"/>
    <property type="match status" value="1"/>
</dbReference>
<dbReference type="AlphaFoldDB" id="A0A1G6VCQ5"/>